<feature type="transmembrane region" description="Helical" evidence="4">
    <location>
        <begin position="281"/>
        <end position="300"/>
    </location>
</feature>
<feature type="domain" description="SH3" evidence="6">
    <location>
        <begin position="389"/>
        <end position="450"/>
    </location>
</feature>
<comment type="caution">
    <text evidence="7">The sequence shown here is derived from an EMBL/GenBank/DDBJ whole genome shotgun (WGS) entry which is preliminary data.</text>
</comment>
<proteinExistence type="predicted"/>
<dbReference type="Pfam" id="PF00018">
    <property type="entry name" value="SH3_1"/>
    <property type="match status" value="1"/>
</dbReference>
<evidence type="ECO:0000259" key="6">
    <source>
        <dbReference type="PROSITE" id="PS50002"/>
    </source>
</evidence>
<feature type="compositionally biased region" description="Polar residues" evidence="3">
    <location>
        <begin position="342"/>
        <end position="357"/>
    </location>
</feature>
<keyword evidence="5" id="KW-0732">Signal</keyword>
<protein>
    <recommendedName>
        <fullName evidence="6">SH3 domain-containing protein</fullName>
    </recommendedName>
</protein>
<keyword evidence="4" id="KW-0812">Transmembrane</keyword>
<organism evidence="7 8">
    <name type="scientific">Neocallimastix californiae</name>
    <dbReference type="NCBI Taxonomy" id="1754190"/>
    <lineage>
        <taxon>Eukaryota</taxon>
        <taxon>Fungi</taxon>
        <taxon>Fungi incertae sedis</taxon>
        <taxon>Chytridiomycota</taxon>
        <taxon>Chytridiomycota incertae sedis</taxon>
        <taxon>Neocallimastigomycetes</taxon>
        <taxon>Neocallimastigales</taxon>
        <taxon>Neocallimastigaceae</taxon>
        <taxon>Neocallimastix</taxon>
    </lineage>
</organism>
<evidence type="ECO:0000313" key="7">
    <source>
        <dbReference type="EMBL" id="ORY32664.1"/>
    </source>
</evidence>
<feature type="chain" id="PRO_5012395310" description="SH3 domain-containing protein" evidence="5">
    <location>
        <begin position="23"/>
        <end position="450"/>
    </location>
</feature>
<dbReference type="SUPFAM" id="SSF50044">
    <property type="entry name" value="SH3-domain"/>
    <property type="match status" value="1"/>
</dbReference>
<dbReference type="PROSITE" id="PS50002">
    <property type="entry name" value="SH3"/>
    <property type="match status" value="1"/>
</dbReference>
<name>A0A1Y2BD16_9FUNG</name>
<dbReference type="STRING" id="1754190.A0A1Y2BD16"/>
<dbReference type="Gene3D" id="2.30.30.40">
    <property type="entry name" value="SH3 Domains"/>
    <property type="match status" value="1"/>
</dbReference>
<evidence type="ECO:0000256" key="1">
    <source>
        <dbReference type="ARBA" id="ARBA00022443"/>
    </source>
</evidence>
<feature type="signal peptide" evidence="5">
    <location>
        <begin position="1"/>
        <end position="22"/>
    </location>
</feature>
<feature type="region of interest" description="Disordered" evidence="3">
    <location>
        <begin position="339"/>
        <end position="361"/>
    </location>
</feature>
<dbReference type="InterPro" id="IPR036028">
    <property type="entry name" value="SH3-like_dom_sf"/>
</dbReference>
<reference evidence="7 8" key="1">
    <citation type="submission" date="2016-08" db="EMBL/GenBank/DDBJ databases">
        <title>A Parts List for Fungal Cellulosomes Revealed by Comparative Genomics.</title>
        <authorList>
            <consortium name="DOE Joint Genome Institute"/>
            <person name="Haitjema C.H."/>
            <person name="Gilmore S.P."/>
            <person name="Henske J.K."/>
            <person name="Solomon K.V."/>
            <person name="De Groot R."/>
            <person name="Kuo A."/>
            <person name="Mondo S.J."/>
            <person name="Salamov A.A."/>
            <person name="Labutti K."/>
            <person name="Zhao Z."/>
            <person name="Chiniquy J."/>
            <person name="Barry K."/>
            <person name="Brewer H.M."/>
            <person name="Purvine S.O."/>
            <person name="Wright A.T."/>
            <person name="Boxma B."/>
            <person name="Van Alen T."/>
            <person name="Hackstein J.H."/>
            <person name="Baker S.E."/>
            <person name="Grigoriev I.V."/>
            <person name="O'Malley M.A."/>
        </authorList>
    </citation>
    <scope>NUCLEOTIDE SEQUENCE [LARGE SCALE GENOMIC DNA]</scope>
    <source>
        <strain evidence="7 8">G1</strain>
    </source>
</reference>
<dbReference type="AlphaFoldDB" id="A0A1Y2BD16"/>
<dbReference type="Proteomes" id="UP000193920">
    <property type="component" value="Unassembled WGS sequence"/>
</dbReference>
<evidence type="ECO:0000256" key="4">
    <source>
        <dbReference type="SAM" id="Phobius"/>
    </source>
</evidence>
<keyword evidence="1 2" id="KW-0728">SH3 domain</keyword>
<evidence type="ECO:0000256" key="3">
    <source>
        <dbReference type="SAM" id="MobiDB-lite"/>
    </source>
</evidence>
<evidence type="ECO:0000313" key="8">
    <source>
        <dbReference type="Proteomes" id="UP000193920"/>
    </source>
</evidence>
<dbReference type="InterPro" id="IPR001452">
    <property type="entry name" value="SH3_domain"/>
</dbReference>
<keyword evidence="4" id="KW-0472">Membrane</keyword>
<evidence type="ECO:0000256" key="5">
    <source>
        <dbReference type="SAM" id="SignalP"/>
    </source>
</evidence>
<sequence length="450" mass="51760">MKNYIWIKFNIILLLLLIKVNCNVDTDEEKIPTGSFVPLSNYCSQFNRTEILLNSKGVKSLDKDQYVVSGFSKMPLPQKLDYYIRFILASKGLCFYEDGNSLIEFDKWNPPLVSALIQNDKNEMENIEGSIRYTRTTLCSYFYDKYIYESEEYKVSRTNLEQHFVCASQCALFYNALYLALHNEQTCALPNVDTMVTPPDDIGTRRNNFQNEIFTFCKKVEETFGNSNCKQLDNIEVTNCGYGSEEMKIEYCKMNPGDECCGYVYTRFQTQIKYRLHKESIVTGVTTACIFIIVGTYFSAKFIKEIKIQESIKKSVINQEKEYQESNKQLLQDAYKQGFNPDKQSFNSNSRNLNTGTLRPRAEPINTLNSYASSSRASNTTSGNTLGRYPPNSFQISQDYLSSEERDISLKRGMIVQLIQKFEGGWVLVKDINTFQQGYAPEYCLGNKLS</sequence>
<dbReference type="EMBL" id="MCOG01000163">
    <property type="protein sequence ID" value="ORY32664.1"/>
    <property type="molecule type" value="Genomic_DNA"/>
</dbReference>
<gene>
    <name evidence="7" type="ORF">LY90DRAFT_673494</name>
</gene>
<keyword evidence="8" id="KW-1185">Reference proteome</keyword>
<accession>A0A1Y2BD16</accession>
<keyword evidence="4" id="KW-1133">Transmembrane helix</keyword>
<evidence type="ECO:0000256" key="2">
    <source>
        <dbReference type="PROSITE-ProRule" id="PRU00192"/>
    </source>
</evidence>